<dbReference type="PANTHER" id="PTHR32439:SF9">
    <property type="entry name" value="BLR3264 PROTEIN"/>
    <property type="match status" value="1"/>
</dbReference>
<keyword evidence="4" id="KW-0560">Oxidoreductase</keyword>
<evidence type="ECO:0000256" key="5">
    <source>
        <dbReference type="ARBA" id="ARBA00023004"/>
    </source>
</evidence>
<evidence type="ECO:0000256" key="1">
    <source>
        <dbReference type="ARBA" id="ARBA00022485"/>
    </source>
</evidence>
<dbReference type="InterPro" id="IPR045854">
    <property type="entry name" value="NO2/SO3_Rdtase_4Fe4S_sf"/>
</dbReference>
<keyword evidence="1" id="KW-0004">4Fe-4S</keyword>
<keyword evidence="3" id="KW-0479">Metal-binding</keyword>
<evidence type="ECO:0000256" key="3">
    <source>
        <dbReference type="ARBA" id="ARBA00022723"/>
    </source>
</evidence>
<reference evidence="8 9" key="1">
    <citation type="submission" date="2021-05" db="EMBL/GenBank/DDBJ databases">
        <title>Roseococcus sp. XZZS9, whole genome shotgun sequencing project.</title>
        <authorList>
            <person name="Zhao G."/>
            <person name="Shen L."/>
        </authorList>
    </citation>
    <scope>NUCLEOTIDE SEQUENCE [LARGE SCALE GENOMIC DNA]</scope>
    <source>
        <strain evidence="8 9">XZZS9</strain>
    </source>
</reference>
<evidence type="ECO:0000256" key="6">
    <source>
        <dbReference type="ARBA" id="ARBA00023014"/>
    </source>
</evidence>
<dbReference type="RefSeq" id="WP_213672408.1">
    <property type="nucleotide sequence ID" value="NZ_JAHCDA010000006.1"/>
</dbReference>
<evidence type="ECO:0000256" key="2">
    <source>
        <dbReference type="ARBA" id="ARBA00022617"/>
    </source>
</evidence>
<comment type="caution">
    <text evidence="8">The sequence shown here is derived from an EMBL/GenBank/DDBJ whole genome shotgun (WGS) entry which is preliminary data.</text>
</comment>
<proteinExistence type="predicted"/>
<keyword evidence="5" id="KW-0408">Iron</keyword>
<keyword evidence="2" id="KW-0349">Heme</keyword>
<accession>A0ABS5QJ41</accession>
<evidence type="ECO:0000313" key="9">
    <source>
        <dbReference type="Proteomes" id="UP000766336"/>
    </source>
</evidence>
<protein>
    <recommendedName>
        <fullName evidence="7">Nitrite/Sulfite reductase ferredoxin-like domain-containing protein</fullName>
    </recommendedName>
</protein>
<keyword evidence="6" id="KW-0411">Iron-sulfur</keyword>
<dbReference type="EMBL" id="JAHCDA010000006">
    <property type="protein sequence ID" value="MBS7813700.1"/>
    <property type="molecule type" value="Genomic_DNA"/>
</dbReference>
<dbReference type="PANTHER" id="PTHR32439">
    <property type="entry name" value="FERREDOXIN--NITRITE REDUCTASE, CHLOROPLASTIC"/>
    <property type="match status" value="1"/>
</dbReference>
<dbReference type="InterPro" id="IPR051329">
    <property type="entry name" value="NIR_SIR_4Fe-4S"/>
</dbReference>
<keyword evidence="9" id="KW-1185">Reference proteome</keyword>
<dbReference type="InterPro" id="IPR005117">
    <property type="entry name" value="NiRdtase/SiRdtase_haem-b_fer"/>
</dbReference>
<evidence type="ECO:0000313" key="8">
    <source>
        <dbReference type="EMBL" id="MBS7813700.1"/>
    </source>
</evidence>
<dbReference type="Pfam" id="PF03460">
    <property type="entry name" value="NIR_SIR_ferr"/>
    <property type="match status" value="1"/>
</dbReference>
<dbReference type="InterPro" id="IPR036136">
    <property type="entry name" value="Nit/Sulf_reduc_fer-like_dom_sf"/>
</dbReference>
<organism evidence="8 9">
    <name type="scientific">Roseococcus pinisoli</name>
    <dbReference type="NCBI Taxonomy" id="2835040"/>
    <lineage>
        <taxon>Bacteria</taxon>
        <taxon>Pseudomonadati</taxon>
        <taxon>Pseudomonadota</taxon>
        <taxon>Alphaproteobacteria</taxon>
        <taxon>Acetobacterales</taxon>
        <taxon>Roseomonadaceae</taxon>
        <taxon>Roseococcus</taxon>
    </lineage>
</organism>
<evidence type="ECO:0000259" key="7">
    <source>
        <dbReference type="Pfam" id="PF03460"/>
    </source>
</evidence>
<sequence>MTPRGACPSLAAPMPTGDGLLLRAPAGDWSPAVVRTIAKVAAGHGNGVVEVSARGNLQLRGFRAETVAEAAAMLAAVGLVDAPPVMRGPLAGQDPAEIAGPRAIVAQIAARWPEGLAPKTSVVVDGGGLLPLDAVGADLRLVAISGDAWLLGLGGRGRPRWQECVPTQDAADAILGWLARLGPRRAREVEAEAPLEPPAPRPAAEPLGWHAAAGALGLAGAFGALEAEDLAALAEALPAGALLRPAPGRAWLVLGLADEEAVALRDRAAGIGLVTDPADPRRRIVACPGRPSCASAEAETRGLARELAALPGLPGLVHLSGCAKGCAHPGPAPVTLVGRGGGFDLIRAGGPRDLAACRLAPGEVAAAIRNR</sequence>
<dbReference type="SUPFAM" id="SSF55124">
    <property type="entry name" value="Nitrite/Sulfite reductase N-terminal domain-like"/>
    <property type="match status" value="2"/>
</dbReference>
<gene>
    <name evidence="8" type="ORF">KHU32_22360</name>
</gene>
<evidence type="ECO:0000256" key="4">
    <source>
        <dbReference type="ARBA" id="ARBA00023002"/>
    </source>
</evidence>
<dbReference type="Gene3D" id="3.90.480.10">
    <property type="entry name" value="Sulfite Reductase Hemoprotein,Domain 2"/>
    <property type="match status" value="1"/>
</dbReference>
<feature type="domain" description="Nitrite/Sulfite reductase ferredoxin-like" evidence="7">
    <location>
        <begin position="22"/>
        <end position="76"/>
    </location>
</feature>
<dbReference type="Gene3D" id="3.30.413.10">
    <property type="entry name" value="Sulfite Reductase Hemoprotein, domain 1"/>
    <property type="match status" value="2"/>
</dbReference>
<dbReference type="Proteomes" id="UP000766336">
    <property type="component" value="Unassembled WGS sequence"/>
</dbReference>
<dbReference type="SUPFAM" id="SSF56014">
    <property type="entry name" value="Nitrite and sulphite reductase 4Fe-4S domain-like"/>
    <property type="match status" value="1"/>
</dbReference>
<name>A0ABS5QJ41_9PROT</name>